<dbReference type="SMART" id="SM00060">
    <property type="entry name" value="FN3"/>
    <property type="match status" value="1"/>
</dbReference>
<dbReference type="Proteomes" id="UP000289734">
    <property type="component" value="Unassembled WGS sequence"/>
</dbReference>
<keyword evidence="2 6" id="KW-0645">Protease</keyword>
<dbReference type="CDD" id="cd00063">
    <property type="entry name" value="FN3"/>
    <property type="match status" value="1"/>
</dbReference>
<dbReference type="InterPro" id="IPR000209">
    <property type="entry name" value="Peptidase_S8/S53_dom"/>
</dbReference>
<dbReference type="PANTHER" id="PTHR43399:SF4">
    <property type="entry name" value="CELL WALL-ASSOCIATED PROTEASE"/>
    <property type="match status" value="1"/>
</dbReference>
<sequence>MMKNSVLCLILFVAFSQMYSQSSEYSKKAPLSKSEVDALQHLVTQFSKAYEQEQQRLKTVRLPKIKSTDSIQIELEKINEQGVPIYFQSHNALAAQATRTNYLQDFGGLDLNLQGQDMVFYVWDSGHPRVTHEEYKGTGNTVRVSLEDVTAEGGGDYTHYHATHVTGTLLGNGRALREAKGMAPRATAKNYRWSNHFTEVAQAALEGALITNHSYGWFNNGLPAYEFGNYSSTAADWDLIMHNAPHLLLVFSAGNDGQANYNTQPNFSGFDKISGHQCAKNNLVVANATSIVLNELGELVSASINASSSQGPMDELRIKPDIAGKGTQVTSAYSTSNFSCSSLTGTSMATPNVTGSLMLWQEFFHQQENGFMKASTLKALALHTADDILPQGPDAYSGWGLLNSKKAIQTIQRKGKTTEIMESTLSNGQVYSFPIVSDGINPLQLSLCWTDLPGVPSTALNSSHSRLINDLDVRILQNGTTYFPMKLVSPTTSGTGDNAVDPYERITILVASGNYTVEVTHKGTLTGGSQPFSLVITGVNHNCTTAVPTDLTFSAITSSSVVIKWRDTSIRPYRVRYKKTSDSNWQSIETTEQEILLTGLQALTDYEVQIQSFCGAQTSDFSSLLAFTTVGNYCTSSGSLYRNMRMVQLNDYTNNTLIYNQGYHSFHEQPIRLVKGEPNVLQLTTTPYSYGAAVWIDYNRNGLFSDPGEMVFSRASSTVNPITGSFTIPLTVNDATTTMRIAIKQNGIPTLCETSFSGQVQEYTVQIATGLCSGQTIWNGTNWSNGLPTLEKEAVITGNYQGPGFSCCSIAVQGNAVFSLTEGQNLIVVDSISVAPLATLHIPSTANLLQRKNTANSTPISLQTETTPLKRLDYVLWSSPVEGQNLQDFSPLTVANRFYRYQSATNNYQSVDPAVTDFGTGESYLIRMPNNHPTSPTPWLGTFEGIPHNGDYTLTVPAFQYVATGNPYPSAFDLFQFAAENGIQDPIYFWRKENNTATSSYATYTLFLGGLSNSGDPFDWSPRREVRPGQGFLVFTRNNQLKFKNYMRTGNTVSPMLRRNTPKNQTHFDEDSDVIHRIILQLKGPETISSNMMVAYLPEATSEVDAFIDGQYIDDNPNALTSLINGEEFTIQGKGLPFETTDTVPLSFKTAQSGTFEIEMLHGSGLFNQEQPVFLVDHWLAVVHPISLMPYYFDSAAGVFSARFTLQFTDESLSLGEENGVSVQTAVRDNQVFITGLTQSISALQFYDVTGKLVVSEKGLHDTTVVIPTDAFAKGVYMLSITLANGEVLVKKILL</sequence>
<dbReference type="InterPro" id="IPR051048">
    <property type="entry name" value="Peptidase_S8/S53_subtilisin"/>
</dbReference>
<dbReference type="Pfam" id="PF00082">
    <property type="entry name" value="Peptidase_S8"/>
    <property type="match status" value="1"/>
</dbReference>
<dbReference type="InterPro" id="IPR023828">
    <property type="entry name" value="Peptidase_S8_Ser-AS"/>
</dbReference>
<reference evidence="9" key="1">
    <citation type="submission" date="2019-01" db="EMBL/GenBank/DDBJ databases">
        <title>Cytophagaceae bacterium strain CAR-16.</title>
        <authorList>
            <person name="Chen W.-M."/>
        </authorList>
    </citation>
    <scope>NUCLEOTIDE SEQUENCE [LARGE SCALE GENOMIC DNA]</scope>
    <source>
        <strain evidence="9">ICH-30</strain>
    </source>
</reference>
<dbReference type="SUPFAM" id="SSF49785">
    <property type="entry name" value="Galactose-binding domain-like"/>
    <property type="match status" value="1"/>
</dbReference>
<dbReference type="PANTHER" id="PTHR43399">
    <property type="entry name" value="SUBTILISIN-RELATED"/>
    <property type="match status" value="1"/>
</dbReference>
<keyword evidence="9" id="KW-1185">Reference proteome</keyword>
<organism evidence="8 9">
    <name type="scientific">Flavobacterium piscinae</name>
    <dbReference type="NCBI Taxonomy" id="2506424"/>
    <lineage>
        <taxon>Bacteria</taxon>
        <taxon>Pseudomonadati</taxon>
        <taxon>Bacteroidota</taxon>
        <taxon>Flavobacteriia</taxon>
        <taxon>Flavobacteriales</taxon>
        <taxon>Flavobacteriaceae</taxon>
        <taxon>Flavobacterium</taxon>
    </lineage>
</organism>
<dbReference type="SUPFAM" id="SSF52743">
    <property type="entry name" value="Subtilisin-like"/>
    <property type="match status" value="1"/>
</dbReference>
<dbReference type="Pfam" id="PF00041">
    <property type="entry name" value="fn3"/>
    <property type="match status" value="1"/>
</dbReference>
<dbReference type="InterPro" id="IPR036116">
    <property type="entry name" value="FN3_sf"/>
</dbReference>
<keyword evidence="5 6" id="KW-0720">Serine protease</keyword>
<dbReference type="PROSITE" id="PS00138">
    <property type="entry name" value="SUBTILASE_SER"/>
    <property type="match status" value="1"/>
</dbReference>
<dbReference type="Gene3D" id="2.60.120.380">
    <property type="match status" value="1"/>
</dbReference>
<dbReference type="InterPro" id="IPR013783">
    <property type="entry name" value="Ig-like_fold"/>
</dbReference>
<dbReference type="PROSITE" id="PS51892">
    <property type="entry name" value="SUBTILASE"/>
    <property type="match status" value="1"/>
</dbReference>
<dbReference type="PROSITE" id="PS50853">
    <property type="entry name" value="FN3"/>
    <property type="match status" value="1"/>
</dbReference>
<evidence type="ECO:0000256" key="6">
    <source>
        <dbReference type="PROSITE-ProRule" id="PRU01240"/>
    </source>
</evidence>
<dbReference type="OrthoDB" id="9792152at2"/>
<dbReference type="GO" id="GO:0004252">
    <property type="term" value="F:serine-type endopeptidase activity"/>
    <property type="evidence" value="ECO:0007669"/>
    <property type="project" value="UniProtKB-UniRule"/>
</dbReference>
<dbReference type="InterPro" id="IPR045474">
    <property type="entry name" value="GEVED"/>
</dbReference>
<protein>
    <submittedName>
        <fullName evidence="8">T9SS type A sorting domain-containing protein</fullName>
    </submittedName>
</protein>
<dbReference type="SUPFAM" id="SSF49265">
    <property type="entry name" value="Fibronectin type III"/>
    <property type="match status" value="1"/>
</dbReference>
<feature type="active site" description="Charge relay system" evidence="6">
    <location>
        <position position="124"/>
    </location>
</feature>
<comment type="caution">
    <text evidence="8">The sequence shown here is derived from an EMBL/GenBank/DDBJ whole genome shotgun (WGS) entry which is preliminary data.</text>
</comment>
<dbReference type="InterPro" id="IPR034058">
    <property type="entry name" value="TagA/B/C/D_pept_dom"/>
</dbReference>
<dbReference type="InterPro" id="IPR026444">
    <property type="entry name" value="Secre_tail"/>
</dbReference>
<dbReference type="GO" id="GO:0006508">
    <property type="term" value="P:proteolysis"/>
    <property type="evidence" value="ECO:0007669"/>
    <property type="project" value="UniProtKB-KW"/>
</dbReference>
<dbReference type="InterPro" id="IPR036852">
    <property type="entry name" value="Peptidase_S8/S53_dom_sf"/>
</dbReference>
<evidence type="ECO:0000256" key="5">
    <source>
        <dbReference type="ARBA" id="ARBA00022825"/>
    </source>
</evidence>
<proteinExistence type="inferred from homology"/>
<keyword evidence="3" id="KW-0732">Signal</keyword>
<evidence type="ECO:0000256" key="3">
    <source>
        <dbReference type="ARBA" id="ARBA00022729"/>
    </source>
</evidence>
<dbReference type="CDD" id="cd04842">
    <property type="entry name" value="Peptidases_S8_Kp43_protease"/>
    <property type="match status" value="1"/>
</dbReference>
<dbReference type="Gene3D" id="2.60.40.10">
    <property type="entry name" value="Immunoglobulins"/>
    <property type="match status" value="1"/>
</dbReference>
<feature type="active site" description="Charge relay system" evidence="6">
    <location>
        <position position="347"/>
    </location>
</feature>
<name>A0A4Q1KWW3_9FLAO</name>
<dbReference type="Pfam" id="PF20009">
    <property type="entry name" value="GEVED"/>
    <property type="match status" value="1"/>
</dbReference>
<dbReference type="InterPro" id="IPR008979">
    <property type="entry name" value="Galactose-bd-like_sf"/>
</dbReference>
<dbReference type="EMBL" id="SBKQ01000002">
    <property type="protein sequence ID" value="RXR34657.1"/>
    <property type="molecule type" value="Genomic_DNA"/>
</dbReference>
<gene>
    <name evidence="8" type="ORF">EQG68_01760</name>
</gene>
<dbReference type="Gene3D" id="3.40.50.200">
    <property type="entry name" value="Peptidase S8/S53 domain"/>
    <property type="match status" value="1"/>
</dbReference>
<feature type="active site" description="Charge relay system" evidence="6">
    <location>
        <position position="161"/>
    </location>
</feature>
<evidence type="ECO:0000256" key="4">
    <source>
        <dbReference type="ARBA" id="ARBA00022801"/>
    </source>
</evidence>
<dbReference type="RefSeq" id="WP_129463069.1">
    <property type="nucleotide sequence ID" value="NZ_SBKQ01000002.1"/>
</dbReference>
<evidence type="ECO:0000313" key="9">
    <source>
        <dbReference type="Proteomes" id="UP000289734"/>
    </source>
</evidence>
<evidence type="ECO:0000256" key="2">
    <source>
        <dbReference type="ARBA" id="ARBA00022670"/>
    </source>
</evidence>
<feature type="domain" description="Fibronectin type-III" evidence="7">
    <location>
        <begin position="547"/>
        <end position="632"/>
    </location>
</feature>
<keyword evidence="4 6" id="KW-0378">Hydrolase</keyword>
<evidence type="ECO:0000259" key="7">
    <source>
        <dbReference type="PROSITE" id="PS50853"/>
    </source>
</evidence>
<evidence type="ECO:0000256" key="1">
    <source>
        <dbReference type="ARBA" id="ARBA00011073"/>
    </source>
</evidence>
<evidence type="ECO:0000313" key="8">
    <source>
        <dbReference type="EMBL" id="RXR34657.1"/>
    </source>
</evidence>
<dbReference type="NCBIfam" id="TIGR04183">
    <property type="entry name" value="Por_Secre_tail"/>
    <property type="match status" value="1"/>
</dbReference>
<comment type="similarity">
    <text evidence="1 6">Belongs to the peptidase S8 family.</text>
</comment>
<accession>A0A4Q1KWW3</accession>
<dbReference type="InterPro" id="IPR003961">
    <property type="entry name" value="FN3_dom"/>
</dbReference>